<dbReference type="AlphaFoldDB" id="A0A0K2UB93"/>
<comment type="subcellular location">
    <subcellularLocation>
        <location evidence="1">Cytoplasm</location>
        <location evidence="1">Cytoskeleton</location>
        <location evidence="1">Flagellum axoneme</location>
    </subcellularLocation>
</comment>
<dbReference type="PROSITE" id="PS50096">
    <property type="entry name" value="IQ"/>
    <property type="match status" value="1"/>
</dbReference>
<dbReference type="PANTHER" id="PTHR14871">
    <property type="entry name" value="DYNEIN REGULATORY COMPLEX PROTEIN 9"/>
    <property type="match status" value="1"/>
</dbReference>
<keyword evidence="10" id="KW-0175">Coiled coil</keyword>
<proteinExistence type="inferred from homology"/>
<dbReference type="OrthoDB" id="10254713at2759"/>
<protein>
    <recommendedName>
        <fullName evidence="3">Dynein regulatory complex protein 9</fullName>
    </recommendedName>
    <alternativeName>
        <fullName evidence="9">IQ domain-containing protein G</fullName>
    </alternativeName>
</protein>
<evidence type="ECO:0000256" key="7">
    <source>
        <dbReference type="ARBA" id="ARBA00023212"/>
    </source>
</evidence>
<dbReference type="PANTHER" id="PTHR14871:SF1">
    <property type="entry name" value="DYNEIN REGULATORY COMPLEX PROTEIN 9"/>
    <property type="match status" value="1"/>
</dbReference>
<name>A0A0K2UB93_LEPSM</name>
<evidence type="ECO:0000256" key="5">
    <source>
        <dbReference type="ARBA" id="ARBA00022846"/>
    </source>
</evidence>
<dbReference type="EMBL" id="HACA01018137">
    <property type="protein sequence ID" value="CDW35498.1"/>
    <property type="molecule type" value="Transcribed_RNA"/>
</dbReference>
<evidence type="ECO:0000313" key="11">
    <source>
        <dbReference type="EMBL" id="CDW35498.1"/>
    </source>
</evidence>
<evidence type="ECO:0000256" key="3">
    <source>
        <dbReference type="ARBA" id="ARBA00013738"/>
    </source>
</evidence>
<reference evidence="11" key="1">
    <citation type="submission" date="2014-05" db="EMBL/GenBank/DDBJ databases">
        <authorList>
            <person name="Chronopoulou M."/>
        </authorList>
    </citation>
    <scope>NUCLEOTIDE SEQUENCE</scope>
    <source>
        <tissue evidence="11">Whole organism</tissue>
    </source>
</reference>
<evidence type="ECO:0000256" key="2">
    <source>
        <dbReference type="ARBA" id="ARBA00008222"/>
    </source>
</evidence>
<evidence type="ECO:0000256" key="10">
    <source>
        <dbReference type="SAM" id="Coils"/>
    </source>
</evidence>
<dbReference type="CDD" id="cd23766">
    <property type="entry name" value="IQCG"/>
    <property type="match status" value="1"/>
</dbReference>
<evidence type="ECO:0000256" key="8">
    <source>
        <dbReference type="ARBA" id="ARBA00023273"/>
    </source>
</evidence>
<evidence type="ECO:0000256" key="6">
    <source>
        <dbReference type="ARBA" id="ARBA00023069"/>
    </source>
</evidence>
<dbReference type="GO" id="GO:0005737">
    <property type="term" value="C:cytoplasm"/>
    <property type="evidence" value="ECO:0007669"/>
    <property type="project" value="TreeGrafter"/>
</dbReference>
<evidence type="ECO:0000256" key="9">
    <source>
        <dbReference type="ARBA" id="ARBA00032183"/>
    </source>
</evidence>
<organism evidence="11">
    <name type="scientific">Lepeophtheirus salmonis</name>
    <name type="common">Salmon louse</name>
    <name type="synonym">Caligus salmonis</name>
    <dbReference type="NCBI Taxonomy" id="72036"/>
    <lineage>
        <taxon>Eukaryota</taxon>
        <taxon>Metazoa</taxon>
        <taxon>Ecdysozoa</taxon>
        <taxon>Arthropoda</taxon>
        <taxon>Crustacea</taxon>
        <taxon>Multicrustacea</taxon>
        <taxon>Hexanauplia</taxon>
        <taxon>Copepoda</taxon>
        <taxon>Siphonostomatoida</taxon>
        <taxon>Caligidae</taxon>
        <taxon>Lepeophtheirus</taxon>
    </lineage>
</organism>
<keyword evidence="8" id="KW-0966">Cell projection</keyword>
<keyword evidence="7" id="KW-0206">Cytoskeleton</keyword>
<dbReference type="Pfam" id="PF00612">
    <property type="entry name" value="IQ"/>
    <property type="match status" value="1"/>
</dbReference>
<gene>
    <name evidence="11" type="primary">iqcg</name>
</gene>
<keyword evidence="4" id="KW-0963">Cytoplasm</keyword>
<keyword evidence="5" id="KW-0282">Flagellum</keyword>
<accession>A0A0K2UB93</accession>
<keyword evidence="6" id="KW-0969">Cilium</keyword>
<dbReference type="GO" id="GO:0044782">
    <property type="term" value="P:cilium organization"/>
    <property type="evidence" value="ECO:0007669"/>
    <property type="project" value="TreeGrafter"/>
</dbReference>
<evidence type="ECO:0000256" key="1">
    <source>
        <dbReference type="ARBA" id="ARBA00004611"/>
    </source>
</evidence>
<feature type="coiled-coil region" evidence="10">
    <location>
        <begin position="63"/>
        <end position="125"/>
    </location>
</feature>
<sequence length="166" mass="20191">MSQYFFQHESQYIRDLKTTEKELLNEKSKVKEEIEYEKKVTAEIEECLRGKLNTLTKLHKTWCLRLQEDVKVKDEELQKLKKARIQDQSTYKLALIRLKEITEFVENEKKNLERSRLEKEQYNMEIRAIIRIQSWWRMSMVRKGLGPYKKRKKRVQDHSVSLKKGK</sequence>
<comment type="similarity">
    <text evidence="2">Belongs to the DRC9 family.</text>
</comment>
<dbReference type="GO" id="GO:0031514">
    <property type="term" value="C:motile cilium"/>
    <property type="evidence" value="ECO:0007669"/>
    <property type="project" value="TreeGrafter"/>
</dbReference>
<dbReference type="InterPro" id="IPR042618">
    <property type="entry name" value="IQCG"/>
</dbReference>
<dbReference type="InterPro" id="IPR000048">
    <property type="entry name" value="IQ_motif_EF-hand-BS"/>
</dbReference>
<evidence type="ECO:0000256" key="4">
    <source>
        <dbReference type="ARBA" id="ARBA00022490"/>
    </source>
</evidence>